<protein>
    <submittedName>
        <fullName evidence="2">Uncharacterized protein</fullName>
    </submittedName>
</protein>
<evidence type="ECO:0000313" key="2">
    <source>
        <dbReference type="EMBL" id="RXH70618.1"/>
    </source>
</evidence>
<feature type="region of interest" description="Disordered" evidence="1">
    <location>
        <begin position="1"/>
        <end position="50"/>
    </location>
</feature>
<feature type="compositionally biased region" description="Polar residues" evidence="1">
    <location>
        <begin position="34"/>
        <end position="46"/>
    </location>
</feature>
<sequence>MSNCHYKGVSIISSSQTSSHHSRIQPNPPRRTIHSQTTREANTKPSDTLPPMFPTSHANKFFIVVAAKTVVPKRMIVWGDLHMTDVILSQDLIEMYKLHHVNSPPSTFNISMVQEFYANVSSKLPNFGGVPCNPDDLCPRSTKDLDKGLMNLSDVMCVVAHVVSQPQFVPSSPSYFTATSSAHSRDVAAKMAATYTAKGKWVASPKTLNISSLHIPMAKHIMFTYSDDEKDEAEEDLEENPEEDPVE</sequence>
<evidence type="ECO:0000256" key="1">
    <source>
        <dbReference type="SAM" id="MobiDB-lite"/>
    </source>
</evidence>
<feature type="region of interest" description="Disordered" evidence="1">
    <location>
        <begin position="226"/>
        <end position="247"/>
    </location>
</feature>
<dbReference type="AlphaFoldDB" id="A0A498HGM3"/>
<organism evidence="2 3">
    <name type="scientific">Malus domestica</name>
    <name type="common">Apple</name>
    <name type="synonym">Pyrus malus</name>
    <dbReference type="NCBI Taxonomy" id="3750"/>
    <lineage>
        <taxon>Eukaryota</taxon>
        <taxon>Viridiplantae</taxon>
        <taxon>Streptophyta</taxon>
        <taxon>Embryophyta</taxon>
        <taxon>Tracheophyta</taxon>
        <taxon>Spermatophyta</taxon>
        <taxon>Magnoliopsida</taxon>
        <taxon>eudicotyledons</taxon>
        <taxon>Gunneridae</taxon>
        <taxon>Pentapetalae</taxon>
        <taxon>rosids</taxon>
        <taxon>fabids</taxon>
        <taxon>Rosales</taxon>
        <taxon>Rosaceae</taxon>
        <taxon>Amygdaloideae</taxon>
        <taxon>Maleae</taxon>
        <taxon>Malus</taxon>
    </lineage>
</organism>
<reference evidence="2 3" key="1">
    <citation type="submission" date="2018-10" db="EMBL/GenBank/DDBJ databases">
        <title>A high-quality apple genome assembly.</title>
        <authorList>
            <person name="Hu J."/>
        </authorList>
    </citation>
    <scope>NUCLEOTIDE SEQUENCE [LARGE SCALE GENOMIC DNA]</scope>
    <source>
        <strain evidence="3">cv. HFTH1</strain>
        <tissue evidence="2">Young leaf</tissue>
    </source>
</reference>
<accession>A0A498HGM3</accession>
<dbReference type="Proteomes" id="UP000290289">
    <property type="component" value="Chromosome 16"/>
</dbReference>
<feature type="compositionally biased region" description="Low complexity" evidence="1">
    <location>
        <begin position="10"/>
        <end position="19"/>
    </location>
</feature>
<comment type="caution">
    <text evidence="2">The sequence shown here is derived from an EMBL/GenBank/DDBJ whole genome shotgun (WGS) entry which is preliminary data.</text>
</comment>
<gene>
    <name evidence="2" type="ORF">DVH24_013364</name>
</gene>
<keyword evidence="3" id="KW-1185">Reference proteome</keyword>
<proteinExistence type="predicted"/>
<dbReference type="EMBL" id="RDQH01000342">
    <property type="protein sequence ID" value="RXH70618.1"/>
    <property type="molecule type" value="Genomic_DNA"/>
</dbReference>
<name>A0A498HGM3_MALDO</name>
<evidence type="ECO:0000313" key="3">
    <source>
        <dbReference type="Proteomes" id="UP000290289"/>
    </source>
</evidence>